<name>A0A9P4VN32_9PEZI</name>
<feature type="non-terminal residue" evidence="6">
    <location>
        <position position="92"/>
    </location>
</feature>
<sequence length="92" mass="10284">FHALPSLFLALDLLFFSPPYTISALPAMLLSLVIALGYWVWIDVCYAHNGFYPYPIFEVLSPPWRAVLFGGSAVTMTLSTLTLRWLYGVVNG</sequence>
<organism evidence="6 7">
    <name type="scientific">Patellaria atrata CBS 101060</name>
    <dbReference type="NCBI Taxonomy" id="1346257"/>
    <lineage>
        <taxon>Eukaryota</taxon>
        <taxon>Fungi</taxon>
        <taxon>Dikarya</taxon>
        <taxon>Ascomycota</taxon>
        <taxon>Pezizomycotina</taxon>
        <taxon>Dothideomycetes</taxon>
        <taxon>Dothideomycetes incertae sedis</taxon>
        <taxon>Patellariales</taxon>
        <taxon>Patellariaceae</taxon>
        <taxon>Patellaria</taxon>
    </lineage>
</organism>
<dbReference type="EMBL" id="MU006158">
    <property type="protein sequence ID" value="KAF2834089.1"/>
    <property type="molecule type" value="Genomic_DNA"/>
</dbReference>
<evidence type="ECO:0000256" key="1">
    <source>
        <dbReference type="ARBA" id="ARBA00004127"/>
    </source>
</evidence>
<dbReference type="InterPro" id="IPR006838">
    <property type="entry name" value="ADTRP_AIG1"/>
</dbReference>
<keyword evidence="2 5" id="KW-0812">Transmembrane</keyword>
<keyword evidence="3 5" id="KW-1133">Transmembrane helix</keyword>
<dbReference type="GO" id="GO:0012505">
    <property type="term" value="C:endomembrane system"/>
    <property type="evidence" value="ECO:0007669"/>
    <property type="project" value="UniProtKB-SubCell"/>
</dbReference>
<dbReference type="PANTHER" id="PTHR10989">
    <property type="entry name" value="ANDROGEN-INDUCED PROTEIN 1-RELATED"/>
    <property type="match status" value="1"/>
</dbReference>
<evidence type="ECO:0000256" key="2">
    <source>
        <dbReference type="ARBA" id="ARBA00022692"/>
    </source>
</evidence>
<feature type="transmembrane region" description="Helical" evidence="5">
    <location>
        <begin position="63"/>
        <end position="87"/>
    </location>
</feature>
<dbReference type="Proteomes" id="UP000799429">
    <property type="component" value="Unassembled WGS sequence"/>
</dbReference>
<evidence type="ECO:0000313" key="6">
    <source>
        <dbReference type="EMBL" id="KAF2834089.1"/>
    </source>
</evidence>
<keyword evidence="4 5" id="KW-0472">Membrane</keyword>
<evidence type="ECO:0000313" key="7">
    <source>
        <dbReference type="Proteomes" id="UP000799429"/>
    </source>
</evidence>
<dbReference type="GO" id="GO:0016020">
    <property type="term" value="C:membrane"/>
    <property type="evidence" value="ECO:0007669"/>
    <property type="project" value="InterPro"/>
</dbReference>
<dbReference type="Pfam" id="PF04750">
    <property type="entry name" value="Far-17a_AIG1"/>
    <property type="match status" value="1"/>
</dbReference>
<evidence type="ECO:0000256" key="3">
    <source>
        <dbReference type="ARBA" id="ARBA00022989"/>
    </source>
</evidence>
<dbReference type="AlphaFoldDB" id="A0A9P4VN32"/>
<comment type="subcellular location">
    <subcellularLocation>
        <location evidence="1">Endomembrane system</location>
        <topology evidence="1">Multi-pass membrane protein</topology>
    </subcellularLocation>
</comment>
<keyword evidence="7" id="KW-1185">Reference proteome</keyword>
<feature type="transmembrane region" description="Helical" evidence="5">
    <location>
        <begin position="20"/>
        <end position="42"/>
    </location>
</feature>
<accession>A0A9P4VN32</accession>
<evidence type="ECO:0000256" key="4">
    <source>
        <dbReference type="ARBA" id="ARBA00023136"/>
    </source>
</evidence>
<evidence type="ECO:0000256" key="5">
    <source>
        <dbReference type="SAM" id="Phobius"/>
    </source>
</evidence>
<proteinExistence type="predicted"/>
<gene>
    <name evidence="6" type="ORF">M501DRAFT_905893</name>
</gene>
<protein>
    <submittedName>
        <fullName evidence="6">Uncharacterized protein</fullName>
    </submittedName>
</protein>
<dbReference type="PANTHER" id="PTHR10989:SF16">
    <property type="entry name" value="AT02829P-RELATED"/>
    <property type="match status" value="1"/>
</dbReference>
<dbReference type="OrthoDB" id="1898221at2759"/>
<feature type="non-terminal residue" evidence="6">
    <location>
        <position position="1"/>
    </location>
</feature>
<comment type="caution">
    <text evidence="6">The sequence shown here is derived from an EMBL/GenBank/DDBJ whole genome shotgun (WGS) entry which is preliminary data.</text>
</comment>
<reference evidence="6" key="1">
    <citation type="journal article" date="2020" name="Stud. Mycol.">
        <title>101 Dothideomycetes genomes: a test case for predicting lifestyles and emergence of pathogens.</title>
        <authorList>
            <person name="Haridas S."/>
            <person name="Albert R."/>
            <person name="Binder M."/>
            <person name="Bloem J."/>
            <person name="Labutti K."/>
            <person name="Salamov A."/>
            <person name="Andreopoulos B."/>
            <person name="Baker S."/>
            <person name="Barry K."/>
            <person name="Bills G."/>
            <person name="Bluhm B."/>
            <person name="Cannon C."/>
            <person name="Castanera R."/>
            <person name="Culley D."/>
            <person name="Daum C."/>
            <person name="Ezra D."/>
            <person name="Gonzalez J."/>
            <person name="Henrissat B."/>
            <person name="Kuo A."/>
            <person name="Liang C."/>
            <person name="Lipzen A."/>
            <person name="Lutzoni F."/>
            <person name="Magnuson J."/>
            <person name="Mondo S."/>
            <person name="Nolan M."/>
            <person name="Ohm R."/>
            <person name="Pangilinan J."/>
            <person name="Park H.-J."/>
            <person name="Ramirez L."/>
            <person name="Alfaro M."/>
            <person name="Sun H."/>
            <person name="Tritt A."/>
            <person name="Yoshinaga Y."/>
            <person name="Zwiers L.-H."/>
            <person name="Turgeon B."/>
            <person name="Goodwin S."/>
            <person name="Spatafora J."/>
            <person name="Crous P."/>
            <person name="Grigoriev I."/>
        </authorList>
    </citation>
    <scope>NUCLEOTIDE SEQUENCE</scope>
    <source>
        <strain evidence="6">CBS 101060</strain>
    </source>
</reference>